<evidence type="ECO:0000313" key="4">
    <source>
        <dbReference type="EMBL" id="VIP03481.1"/>
    </source>
</evidence>
<keyword evidence="5" id="KW-1185">Reference proteome</keyword>
<evidence type="ECO:0000259" key="2">
    <source>
        <dbReference type="Pfam" id="PF07583"/>
    </source>
</evidence>
<gene>
    <name evidence="4" type="ORF">GMBLW1_04790</name>
</gene>
<sequence length="915" mass="102349">MRSAFQPRWALGLLTWLSASVLLAADPHWAFQPLRSTEPPAIIDPEWKSPIDRYLRSAMHAKGLQPVALADRRTLLRRVTLDLTGLPPTPEEIAAFLADSSPQAWERVVERLLASPHYAERWGRHWLDVARYADTAGDGADYPVPNAYRYRNYVIRSFAADKPFDQFLKEQFAGDLLAKAAIRDQKMTPDAYADAITATGYLAIGKRFGYNVNTEFQHLDIADNLETIGRSVLGLSIGCARCHDHKYDPISTREYYGLYGILASSQFAFPGGEEHQRPANLVPLLPPEELKQKEAARQAELSQLDSQIRKLATDVRMARSELNGPDGLWNLESATIGKAPPEPWFYGGPITVLAEAQSPFRNVFPAGTRGVRVLPSVPNDGIRATFPTAFHADPGAKLHVNVDFRPLPSSDTPGAHRFFLSHGVITTFALQVSITADALWIRSGEEWQKVASIQSNEWANLQLDLDLEKRKFAGRFTQSGKTISFADKTFDPKWDGVIDTFINDGLGHVPGKITPHDVDNLAFSTVPFLPADQVAVVKELDPAKKAALQTTIQKGDAELQALRLQRNSLAGKELCDHAYGVMEAKAMNARIQRRGEPDKLGDEVPRSFLSVLGGDVLPASAAESGRQHLAEWLTRESNPLTPRVMVNRIWQHHFGRGIVATPSDFGVRGDKPTHPELLDWLAREFQRNGWSIKQMHRIMLHSRAYQLASTATEKQIEADLDNRWLSRFSRRRLDAESIRDGMLAVAGTLDRSMPTTHPFPPMSQWRFTIHNPFHAVYESKHRSVYLMVQRQSRHPYLALFDGADPNISTDVRPFTITPTQALYLMNDPFVHAQSDAFAKRMLAQPGDESARLRFAVESVTGQALDAPQLQKFQSFLANYRKRWQESKLPATQAESAAWAALGRVLMTSNASLYVD</sequence>
<dbReference type="KEGG" id="tim:GMBLW1_04790"/>
<dbReference type="PANTHER" id="PTHR35889">
    <property type="entry name" value="CYCLOINULO-OLIGOSACCHARIDE FRUCTANOTRANSFERASE-RELATED"/>
    <property type="match status" value="1"/>
</dbReference>
<feature type="domain" description="DUF1553" evidence="3">
    <location>
        <begin position="625"/>
        <end position="876"/>
    </location>
</feature>
<dbReference type="EMBL" id="LR593887">
    <property type="protein sequence ID" value="VTS04332.1"/>
    <property type="molecule type" value="Genomic_DNA"/>
</dbReference>
<evidence type="ECO:0008006" key="6">
    <source>
        <dbReference type="Google" id="ProtNLM"/>
    </source>
</evidence>
<evidence type="ECO:0000259" key="3">
    <source>
        <dbReference type="Pfam" id="PF07587"/>
    </source>
</evidence>
<dbReference type="Proteomes" id="UP000464378">
    <property type="component" value="Chromosome"/>
</dbReference>
<evidence type="ECO:0000313" key="5">
    <source>
        <dbReference type="Proteomes" id="UP000464378"/>
    </source>
</evidence>
<feature type="signal peptide" evidence="1">
    <location>
        <begin position="1"/>
        <end position="24"/>
    </location>
</feature>
<dbReference type="AlphaFoldDB" id="A0A6C2YQ89"/>
<protein>
    <recommendedName>
        <fullName evidence="6">DUF1553 domain-containing protein</fullName>
    </recommendedName>
</protein>
<organism evidence="4">
    <name type="scientific">Tuwongella immobilis</name>
    <dbReference type="NCBI Taxonomy" id="692036"/>
    <lineage>
        <taxon>Bacteria</taxon>
        <taxon>Pseudomonadati</taxon>
        <taxon>Planctomycetota</taxon>
        <taxon>Planctomycetia</taxon>
        <taxon>Gemmatales</taxon>
        <taxon>Gemmataceae</taxon>
        <taxon>Tuwongella</taxon>
    </lineage>
</organism>
<dbReference type="InterPro" id="IPR022655">
    <property type="entry name" value="DUF1553"/>
</dbReference>
<dbReference type="Pfam" id="PF07583">
    <property type="entry name" value="PSCyt2"/>
    <property type="match status" value="1"/>
</dbReference>
<dbReference type="InParanoid" id="A0A6C2YQ89"/>
<feature type="chain" id="PRO_5036383907" description="DUF1553 domain-containing protein" evidence="1">
    <location>
        <begin position="25"/>
        <end position="915"/>
    </location>
</feature>
<dbReference type="EMBL" id="LR586016">
    <property type="protein sequence ID" value="VIP03481.1"/>
    <property type="molecule type" value="Genomic_DNA"/>
</dbReference>
<dbReference type="InterPro" id="IPR011444">
    <property type="entry name" value="DUF1549"/>
</dbReference>
<dbReference type="RefSeq" id="WP_162658578.1">
    <property type="nucleotide sequence ID" value="NZ_LR593887.1"/>
</dbReference>
<feature type="domain" description="DUF1549" evidence="2">
    <location>
        <begin position="50"/>
        <end position="265"/>
    </location>
</feature>
<reference evidence="4" key="1">
    <citation type="submission" date="2019-04" db="EMBL/GenBank/DDBJ databases">
        <authorList>
            <consortium name="Science for Life Laboratories"/>
        </authorList>
    </citation>
    <scope>NUCLEOTIDE SEQUENCE</scope>
    <source>
        <strain evidence="4">MBLW1</strain>
    </source>
</reference>
<proteinExistence type="predicted"/>
<dbReference type="PANTHER" id="PTHR35889:SF3">
    <property type="entry name" value="F-BOX DOMAIN-CONTAINING PROTEIN"/>
    <property type="match status" value="1"/>
</dbReference>
<accession>A0A6C2YQ89</accession>
<keyword evidence="1" id="KW-0732">Signal</keyword>
<evidence type="ECO:0000256" key="1">
    <source>
        <dbReference type="SAM" id="SignalP"/>
    </source>
</evidence>
<dbReference type="Pfam" id="PF07587">
    <property type="entry name" value="PSD1"/>
    <property type="match status" value="1"/>
</dbReference>
<name>A0A6C2YQ89_9BACT</name>